<gene>
    <name evidence="1" type="ORF">CPG37_03895</name>
</gene>
<protein>
    <recommendedName>
        <fullName evidence="3">Pentapeptide repeat-containing protein</fullName>
    </recommendedName>
</protein>
<dbReference type="RefSeq" id="WP_099333886.1">
    <property type="nucleotide sequence ID" value="NZ_CP042812.1"/>
</dbReference>
<evidence type="ECO:0000313" key="1">
    <source>
        <dbReference type="EMBL" id="PHO10599.1"/>
    </source>
</evidence>
<dbReference type="Proteomes" id="UP000221384">
    <property type="component" value="Unassembled WGS sequence"/>
</dbReference>
<evidence type="ECO:0008006" key="3">
    <source>
        <dbReference type="Google" id="ProtNLM"/>
    </source>
</evidence>
<comment type="caution">
    <text evidence="1">The sequence shown here is derived from an EMBL/GenBank/DDBJ whole genome shotgun (WGS) entry which is preliminary data.</text>
</comment>
<accession>A0ABX4LRL0</accession>
<dbReference type="EMBL" id="NWVW01000003">
    <property type="protein sequence ID" value="PHO10599.1"/>
    <property type="molecule type" value="Genomic_DNA"/>
</dbReference>
<organism evidence="1 2">
    <name type="scientific">Malaciobacter canalis</name>
    <dbReference type="NCBI Taxonomy" id="1912871"/>
    <lineage>
        <taxon>Bacteria</taxon>
        <taxon>Pseudomonadati</taxon>
        <taxon>Campylobacterota</taxon>
        <taxon>Epsilonproteobacteria</taxon>
        <taxon>Campylobacterales</taxon>
        <taxon>Arcobacteraceae</taxon>
        <taxon>Malaciobacter</taxon>
    </lineage>
</organism>
<reference evidence="1 2" key="1">
    <citation type="submission" date="2017-09" db="EMBL/GenBank/DDBJ databases">
        <authorList>
            <person name="Perez-Cataluna A."/>
            <person name="Figueras M.J."/>
            <person name="Salas-Masso N."/>
        </authorList>
    </citation>
    <scope>NUCLEOTIDE SEQUENCE [LARGE SCALE GENOMIC DNA]</scope>
    <source>
        <strain evidence="1 2">F138-33</strain>
    </source>
</reference>
<name>A0ABX4LRL0_9BACT</name>
<evidence type="ECO:0000313" key="2">
    <source>
        <dbReference type="Proteomes" id="UP000221384"/>
    </source>
</evidence>
<keyword evidence="2" id="KW-1185">Reference proteome</keyword>
<sequence>MKNCTFVKGLNLEHCLIDGDITFNNCFFQEKCSFYKTIFNGFLNLENSFFNKRLELKYGVFKNKVNFKNTTFKNKVNIPYADFKSINNYLNININFRKNDRETARIIKDSFEQQNNIIEANKFYAIEMKKEKMNYLKI</sequence>
<proteinExistence type="predicted"/>